<organism evidence="1 2">
    <name type="scientific">Gossypium darwinii</name>
    <name type="common">Darwin's cotton</name>
    <name type="synonym">Gossypium barbadense var. darwinii</name>
    <dbReference type="NCBI Taxonomy" id="34276"/>
    <lineage>
        <taxon>Eukaryota</taxon>
        <taxon>Viridiplantae</taxon>
        <taxon>Streptophyta</taxon>
        <taxon>Embryophyta</taxon>
        <taxon>Tracheophyta</taxon>
        <taxon>Spermatophyta</taxon>
        <taxon>Magnoliopsida</taxon>
        <taxon>eudicotyledons</taxon>
        <taxon>Gunneridae</taxon>
        <taxon>Pentapetalae</taxon>
        <taxon>rosids</taxon>
        <taxon>malvids</taxon>
        <taxon>Malvales</taxon>
        <taxon>Malvaceae</taxon>
        <taxon>Malvoideae</taxon>
        <taxon>Gossypium</taxon>
    </lineage>
</organism>
<accession>A0A5D2G2T2</accession>
<gene>
    <name evidence="1" type="ORF">ES288_A06G032000v1</name>
</gene>
<proteinExistence type="predicted"/>
<dbReference type="Proteomes" id="UP000323506">
    <property type="component" value="Chromosome A06"/>
</dbReference>
<evidence type="ECO:0000313" key="2">
    <source>
        <dbReference type="Proteomes" id="UP000323506"/>
    </source>
</evidence>
<protein>
    <submittedName>
        <fullName evidence="1">Uncharacterized protein</fullName>
    </submittedName>
</protein>
<name>A0A5D2G2T2_GOSDA</name>
<dbReference type="AlphaFoldDB" id="A0A5D2G2T2"/>
<dbReference type="EMBL" id="CM017693">
    <property type="protein sequence ID" value="TYH12010.1"/>
    <property type="molecule type" value="Genomic_DNA"/>
</dbReference>
<evidence type="ECO:0000313" key="1">
    <source>
        <dbReference type="EMBL" id="TYH12010.1"/>
    </source>
</evidence>
<reference evidence="1 2" key="1">
    <citation type="submission" date="2019-06" db="EMBL/GenBank/DDBJ databases">
        <title>WGS assembly of Gossypium darwinii.</title>
        <authorList>
            <person name="Chen Z.J."/>
            <person name="Sreedasyam A."/>
            <person name="Ando A."/>
            <person name="Song Q."/>
            <person name="De L."/>
            <person name="Hulse-Kemp A."/>
            <person name="Ding M."/>
            <person name="Ye W."/>
            <person name="Kirkbride R."/>
            <person name="Jenkins J."/>
            <person name="Plott C."/>
            <person name="Lovell J."/>
            <person name="Lin Y.-M."/>
            <person name="Vaughn R."/>
            <person name="Liu B."/>
            <person name="Li W."/>
            <person name="Simpson S."/>
            <person name="Scheffler B."/>
            <person name="Saski C."/>
            <person name="Grover C."/>
            <person name="Hu G."/>
            <person name="Conover J."/>
            <person name="Carlson J."/>
            <person name="Shu S."/>
            <person name="Boston L."/>
            <person name="Williams M."/>
            <person name="Peterson D."/>
            <person name="Mcgee K."/>
            <person name="Jones D."/>
            <person name="Wendel J."/>
            <person name="Stelly D."/>
            <person name="Grimwood J."/>
            <person name="Schmutz J."/>
        </authorList>
    </citation>
    <scope>NUCLEOTIDE SEQUENCE [LARGE SCALE GENOMIC DNA]</scope>
    <source>
        <strain evidence="1">1808015.09</strain>
    </source>
</reference>
<keyword evidence="2" id="KW-1185">Reference proteome</keyword>
<sequence length="62" mass="7276">MPIFNLETYPLLRLRRRSVGVLTRAQDQNRPEKHSCEQRTEVFQNLLASPRCYSSYPIIVSP</sequence>